<feature type="transmembrane region" description="Helical" evidence="5">
    <location>
        <begin position="356"/>
        <end position="377"/>
    </location>
</feature>
<evidence type="ECO:0000313" key="9">
    <source>
        <dbReference type="Proteomes" id="UP001637990"/>
    </source>
</evidence>
<feature type="transmembrane region" description="Helical" evidence="5">
    <location>
        <begin position="204"/>
        <end position="222"/>
    </location>
</feature>
<dbReference type="Pfam" id="PF07690">
    <property type="entry name" value="MFS_1"/>
    <property type="match status" value="1"/>
</dbReference>
<dbReference type="InterPro" id="IPR051788">
    <property type="entry name" value="MFS_Transporter"/>
</dbReference>
<feature type="transmembrane region" description="Helical" evidence="5">
    <location>
        <begin position="271"/>
        <end position="290"/>
    </location>
</feature>
<dbReference type="GO" id="GO:0022857">
    <property type="term" value="F:transmembrane transporter activity"/>
    <property type="evidence" value="ECO:0007669"/>
    <property type="project" value="InterPro"/>
</dbReference>
<dbReference type="InterPro" id="IPR011701">
    <property type="entry name" value="MFS"/>
</dbReference>
<dbReference type="CDD" id="cd17393">
    <property type="entry name" value="MFS_MosC_like"/>
    <property type="match status" value="1"/>
</dbReference>
<dbReference type="OrthoDB" id="9810941at2"/>
<name>A0A2S7CEF1_9XANT</name>
<dbReference type="Proteomes" id="UP001637990">
    <property type="component" value="Unassembled WGS sequence"/>
</dbReference>
<feature type="transmembrane region" description="Helical" evidence="5">
    <location>
        <begin position="242"/>
        <end position="259"/>
    </location>
</feature>
<sequence>MSPIFTSSARAQQYATRAAFFIPGFATAIWAVLVPFAKTRTGVEDGVLGLILLCLGAGSLIAMPVSGALAARFGCRSVMIATTAIICVSLPLLALTSNAWLLCGALFVFGAGVGAMDCTMNMQAVAVEREADRAMMSGFHAFFSIGGFLGAAAMTGLLSAQVGPMAASLTGIAAMATIAMVSLKHWRSEALHQDGPLLAWPKGIVLFLGILAFVVFLAEGAMLDWSAVFLADVREVKPTMAGLGYVTFALTMTVTRLFGDSVVESLGRIRSIVVGALLASLGFAVLTWVTPWQASLTGYVLLGLGCANIVPALFSLAGKQQRMPESIAITAVTTLGYAGVLAGPALIGFAAHGIGLIGAFMGVAVLLIGVAVSTRWLKV</sequence>
<reference evidence="6 9" key="2">
    <citation type="submission" date="2024-11" db="EMBL/GenBank/DDBJ databases">
        <title>Genome sequencing of Xanthomonas codiaei.</title>
        <authorList>
            <person name="Studholme D.J."/>
        </authorList>
    </citation>
    <scope>NUCLEOTIDE SEQUENCE [LARGE SCALE GENOMIC DNA]</scope>
    <source>
        <strain evidence="6 9">NCPPB 4350</strain>
    </source>
</reference>
<feature type="transmembrane region" description="Helical" evidence="5">
    <location>
        <begin position="328"/>
        <end position="350"/>
    </location>
</feature>
<feature type="transmembrane region" description="Helical" evidence="5">
    <location>
        <begin position="165"/>
        <end position="183"/>
    </location>
</feature>
<evidence type="ECO:0000256" key="4">
    <source>
        <dbReference type="ARBA" id="ARBA00023136"/>
    </source>
</evidence>
<feature type="transmembrane region" description="Helical" evidence="5">
    <location>
        <begin position="14"/>
        <end position="34"/>
    </location>
</feature>
<dbReference type="EMBL" id="JBJGBS010000089">
    <property type="protein sequence ID" value="MFO3706433.1"/>
    <property type="molecule type" value="Genomic_DNA"/>
</dbReference>
<dbReference type="PANTHER" id="PTHR23514">
    <property type="entry name" value="BYPASS OF STOP CODON PROTEIN 6"/>
    <property type="match status" value="1"/>
</dbReference>
<feature type="transmembrane region" description="Helical" evidence="5">
    <location>
        <begin position="99"/>
        <end position="118"/>
    </location>
</feature>
<feature type="transmembrane region" description="Helical" evidence="5">
    <location>
        <begin position="296"/>
        <end position="316"/>
    </location>
</feature>
<dbReference type="AlphaFoldDB" id="A0A2S7CEF1"/>
<dbReference type="Gene3D" id="1.20.1250.20">
    <property type="entry name" value="MFS general substrate transporter like domains"/>
    <property type="match status" value="2"/>
</dbReference>
<reference evidence="7 8" key="1">
    <citation type="submission" date="2016-08" db="EMBL/GenBank/DDBJ databases">
        <authorList>
            <person name="Seilhamer J.J."/>
        </authorList>
    </citation>
    <scope>NUCLEOTIDE SEQUENCE [LARGE SCALE GENOMIC DNA]</scope>
    <source>
        <strain evidence="7 8">CFBP4690</strain>
    </source>
</reference>
<accession>A0A2S7CEF1</accession>
<protein>
    <submittedName>
        <fullName evidence="7">MFS transporter</fullName>
    </submittedName>
</protein>
<keyword evidence="2 5" id="KW-0812">Transmembrane</keyword>
<comment type="subcellular location">
    <subcellularLocation>
        <location evidence="1">Membrane</location>
        <topology evidence="1">Multi-pass membrane protein</topology>
    </subcellularLocation>
</comment>
<dbReference type="SUPFAM" id="SSF103473">
    <property type="entry name" value="MFS general substrate transporter"/>
    <property type="match status" value="1"/>
</dbReference>
<dbReference type="PANTHER" id="PTHR23514:SF13">
    <property type="entry name" value="INNER MEMBRANE PROTEIN YBJJ"/>
    <property type="match status" value="1"/>
</dbReference>
<comment type="caution">
    <text evidence="7">The sequence shown here is derived from an EMBL/GenBank/DDBJ whole genome shotgun (WGS) entry which is preliminary data.</text>
</comment>
<keyword evidence="4 5" id="KW-0472">Membrane</keyword>
<dbReference type="GO" id="GO:0016020">
    <property type="term" value="C:membrane"/>
    <property type="evidence" value="ECO:0007669"/>
    <property type="project" value="UniProtKB-SubCell"/>
</dbReference>
<evidence type="ECO:0000256" key="3">
    <source>
        <dbReference type="ARBA" id="ARBA00022989"/>
    </source>
</evidence>
<evidence type="ECO:0000256" key="2">
    <source>
        <dbReference type="ARBA" id="ARBA00022692"/>
    </source>
</evidence>
<evidence type="ECO:0000313" key="8">
    <source>
        <dbReference type="Proteomes" id="UP000237872"/>
    </source>
</evidence>
<feature type="transmembrane region" description="Helical" evidence="5">
    <location>
        <begin position="139"/>
        <end position="159"/>
    </location>
</feature>
<evidence type="ECO:0000256" key="5">
    <source>
        <dbReference type="SAM" id="Phobius"/>
    </source>
</evidence>
<dbReference type="InterPro" id="IPR036259">
    <property type="entry name" value="MFS_trans_sf"/>
</dbReference>
<organism evidence="7 8">
    <name type="scientific">Xanthomonas codiaei</name>
    <dbReference type="NCBI Taxonomy" id="56463"/>
    <lineage>
        <taxon>Bacteria</taxon>
        <taxon>Pseudomonadati</taxon>
        <taxon>Pseudomonadota</taxon>
        <taxon>Gammaproteobacteria</taxon>
        <taxon>Lysobacterales</taxon>
        <taxon>Lysobacteraceae</taxon>
        <taxon>Xanthomonas</taxon>
    </lineage>
</organism>
<dbReference type="EMBL" id="MDEC01000032">
    <property type="protein sequence ID" value="PPU59959.1"/>
    <property type="molecule type" value="Genomic_DNA"/>
</dbReference>
<dbReference type="RefSeq" id="WP_104543293.1">
    <property type="nucleotide sequence ID" value="NZ_JBJGBS010000089.1"/>
</dbReference>
<keyword evidence="3 5" id="KW-1133">Transmembrane helix</keyword>
<gene>
    <name evidence="6" type="ORF">ACI6Q5_16000</name>
    <name evidence="7" type="ORF">XcodCFBP4690_18530</name>
</gene>
<evidence type="ECO:0000256" key="1">
    <source>
        <dbReference type="ARBA" id="ARBA00004141"/>
    </source>
</evidence>
<proteinExistence type="predicted"/>
<keyword evidence="9" id="KW-1185">Reference proteome</keyword>
<feature type="transmembrane region" description="Helical" evidence="5">
    <location>
        <begin position="46"/>
        <end position="66"/>
    </location>
</feature>
<dbReference type="Proteomes" id="UP000237872">
    <property type="component" value="Unassembled WGS sequence"/>
</dbReference>
<evidence type="ECO:0000313" key="6">
    <source>
        <dbReference type="EMBL" id="MFO3706433.1"/>
    </source>
</evidence>
<evidence type="ECO:0000313" key="7">
    <source>
        <dbReference type="EMBL" id="PPU59959.1"/>
    </source>
</evidence>